<dbReference type="InterPro" id="IPR052529">
    <property type="entry name" value="Bact_Transport_Assoc"/>
</dbReference>
<evidence type="ECO:0000256" key="1">
    <source>
        <dbReference type="SAM" id="Phobius"/>
    </source>
</evidence>
<reference evidence="4 5" key="1">
    <citation type="journal article" date="2005" name="Int. J. Syst. Evol. Microbiol.">
        <title>Bacillus litoralis sp. nov., isolated from a tidal flat of the Yellow Sea in Korea.</title>
        <authorList>
            <person name="Yoon J.H."/>
            <person name="Oh T.K."/>
        </authorList>
    </citation>
    <scope>NUCLEOTIDE SEQUENCE [LARGE SCALE GENOMIC DNA]</scope>
    <source>
        <strain evidence="4 5">SW-211</strain>
    </source>
</reference>
<feature type="transmembrane region" description="Helical" evidence="1">
    <location>
        <begin position="275"/>
        <end position="295"/>
    </location>
</feature>
<dbReference type="Pfam" id="PF04235">
    <property type="entry name" value="DUF418"/>
    <property type="match status" value="1"/>
</dbReference>
<evidence type="ECO:0000313" key="4">
    <source>
        <dbReference type="EMBL" id="TXC91840.1"/>
    </source>
</evidence>
<protein>
    <submittedName>
        <fullName evidence="4">DUF418 domain-containing protein</fullName>
    </submittedName>
</protein>
<gene>
    <name evidence="4" type="ORF">FS935_05500</name>
</gene>
<sequence>MKMKTSRVKAIDALRGFSLLGILLANMLIFQYGIWGKDELQYYSVSPNDKVFYYVIKIFVESSFMPIFTFLFGYSMIKMNESLQMKGMKIKRTFIKRAIILVVLGFLHSEFLWEGDILLFYGCMMIFLLMFLNRKPKTLLIWGMLLLFLTSLIGYGGVIEETPSEKNQMKEYVLQTIDVYGNGSYSEIRHHRITEMPLDLSDELFFIIVLLMPIFSASLFLIGMYAAKRNWFMNLEREKIYYCVGASVLLPIGIIFKSVYLFVPDGSWSGVMGMLGGNLLALGYICLFALLYTITQNYKLVKKFEDIGVLSLSNYLLQTIIFTFIFYGYGLGQFGKLGLINASLIALGVFTLQLYVSSWYLKYFKMGPVEKVLRFGTNITLKRKKDHNHENSVQL</sequence>
<dbReference type="PANTHER" id="PTHR30590">
    <property type="entry name" value="INNER MEMBRANE PROTEIN"/>
    <property type="match status" value="1"/>
</dbReference>
<feature type="domain" description="Heparan-alpha-glucosaminide N-acetyltransferase catalytic" evidence="3">
    <location>
        <begin position="7"/>
        <end position="153"/>
    </location>
</feature>
<dbReference type="Proteomes" id="UP000321363">
    <property type="component" value="Unassembled WGS sequence"/>
</dbReference>
<name>A0A5C6W3C2_9BACI</name>
<keyword evidence="5" id="KW-1185">Reference proteome</keyword>
<keyword evidence="1" id="KW-0472">Membrane</keyword>
<feature type="transmembrane region" description="Helical" evidence="1">
    <location>
        <begin position="139"/>
        <end position="159"/>
    </location>
</feature>
<dbReference type="EMBL" id="VOQF01000003">
    <property type="protein sequence ID" value="TXC91840.1"/>
    <property type="molecule type" value="Genomic_DNA"/>
</dbReference>
<accession>A0A5C6W3C2</accession>
<feature type="transmembrane region" description="Helical" evidence="1">
    <location>
        <begin position="204"/>
        <end position="227"/>
    </location>
</feature>
<dbReference type="InterPro" id="IPR012429">
    <property type="entry name" value="HGSNAT_cat"/>
</dbReference>
<dbReference type="Pfam" id="PF07786">
    <property type="entry name" value="HGSNAT_cat"/>
    <property type="match status" value="1"/>
</dbReference>
<feature type="transmembrane region" description="Helical" evidence="1">
    <location>
        <begin position="117"/>
        <end position="132"/>
    </location>
</feature>
<organism evidence="4 5">
    <name type="scientific">Metabacillus litoralis</name>
    <dbReference type="NCBI Taxonomy" id="152268"/>
    <lineage>
        <taxon>Bacteria</taxon>
        <taxon>Bacillati</taxon>
        <taxon>Bacillota</taxon>
        <taxon>Bacilli</taxon>
        <taxon>Bacillales</taxon>
        <taxon>Bacillaceae</taxon>
        <taxon>Metabacillus</taxon>
    </lineage>
</organism>
<keyword evidence="1" id="KW-0812">Transmembrane</keyword>
<feature type="domain" description="DUF418" evidence="2">
    <location>
        <begin position="226"/>
        <end position="378"/>
    </location>
</feature>
<keyword evidence="1" id="KW-1133">Transmembrane helix</keyword>
<feature type="transmembrane region" description="Helical" evidence="1">
    <location>
        <begin position="12"/>
        <end position="32"/>
    </location>
</feature>
<dbReference type="InterPro" id="IPR007349">
    <property type="entry name" value="DUF418"/>
</dbReference>
<dbReference type="AlphaFoldDB" id="A0A5C6W3C2"/>
<proteinExistence type="predicted"/>
<comment type="caution">
    <text evidence="4">The sequence shown here is derived from an EMBL/GenBank/DDBJ whole genome shotgun (WGS) entry which is preliminary data.</text>
</comment>
<feature type="transmembrane region" description="Helical" evidence="1">
    <location>
        <begin position="307"/>
        <end position="327"/>
    </location>
</feature>
<feature type="transmembrane region" description="Helical" evidence="1">
    <location>
        <begin position="239"/>
        <end position="263"/>
    </location>
</feature>
<feature type="transmembrane region" description="Helical" evidence="1">
    <location>
        <begin position="339"/>
        <end position="361"/>
    </location>
</feature>
<evidence type="ECO:0000259" key="2">
    <source>
        <dbReference type="Pfam" id="PF04235"/>
    </source>
</evidence>
<evidence type="ECO:0000259" key="3">
    <source>
        <dbReference type="Pfam" id="PF07786"/>
    </source>
</evidence>
<dbReference type="PANTHER" id="PTHR30590:SF2">
    <property type="entry name" value="INNER MEMBRANE PROTEIN"/>
    <property type="match status" value="1"/>
</dbReference>
<feature type="transmembrane region" description="Helical" evidence="1">
    <location>
        <begin position="94"/>
        <end position="111"/>
    </location>
</feature>
<dbReference type="OrthoDB" id="9807744at2"/>
<feature type="transmembrane region" description="Helical" evidence="1">
    <location>
        <begin position="52"/>
        <end position="74"/>
    </location>
</feature>
<evidence type="ECO:0000313" key="5">
    <source>
        <dbReference type="Proteomes" id="UP000321363"/>
    </source>
</evidence>